<protein>
    <submittedName>
        <fullName evidence="2">Uncharacterized protein</fullName>
    </submittedName>
</protein>
<evidence type="ECO:0000256" key="1">
    <source>
        <dbReference type="SAM" id="Phobius"/>
    </source>
</evidence>
<accession>A0A1B0G7F0</accession>
<feature type="transmembrane region" description="Helical" evidence="1">
    <location>
        <begin position="69"/>
        <end position="90"/>
    </location>
</feature>
<keyword evidence="3" id="KW-1185">Reference proteome</keyword>
<keyword evidence="1" id="KW-1133">Transmembrane helix</keyword>
<feature type="transmembrane region" description="Helical" evidence="1">
    <location>
        <begin position="43"/>
        <end position="62"/>
    </location>
</feature>
<organism evidence="2 3">
    <name type="scientific">Glossina morsitans morsitans</name>
    <name type="common">Savannah tsetse fly</name>
    <dbReference type="NCBI Taxonomy" id="37546"/>
    <lineage>
        <taxon>Eukaryota</taxon>
        <taxon>Metazoa</taxon>
        <taxon>Ecdysozoa</taxon>
        <taxon>Arthropoda</taxon>
        <taxon>Hexapoda</taxon>
        <taxon>Insecta</taxon>
        <taxon>Pterygota</taxon>
        <taxon>Neoptera</taxon>
        <taxon>Endopterygota</taxon>
        <taxon>Diptera</taxon>
        <taxon>Brachycera</taxon>
        <taxon>Muscomorpha</taxon>
        <taxon>Hippoboscoidea</taxon>
        <taxon>Glossinidae</taxon>
        <taxon>Glossina</taxon>
    </lineage>
</organism>
<keyword evidence="1" id="KW-0472">Membrane</keyword>
<sequence length="96" mass="10938">MAMLAQYVITTTTLGDVLTLSVLAERLVTMCMSTVYYNYDCKVILSFLSILPFVYSVIYLSMRLFFHSTLYIFTCSYLPAFVRLSVGVLSRLSSYP</sequence>
<reference evidence="2" key="1">
    <citation type="submission" date="2020-05" db="UniProtKB">
        <authorList>
            <consortium name="EnsemblMetazoa"/>
        </authorList>
    </citation>
    <scope>IDENTIFICATION</scope>
    <source>
        <strain evidence="2">Yale</strain>
    </source>
</reference>
<dbReference type="Proteomes" id="UP000092444">
    <property type="component" value="Unassembled WGS sequence"/>
</dbReference>
<evidence type="ECO:0000313" key="2">
    <source>
        <dbReference type="EnsemblMetazoa" id="GMOY009243-PA"/>
    </source>
</evidence>
<keyword evidence="1" id="KW-0812">Transmembrane</keyword>
<dbReference type="VEuPathDB" id="VectorBase:GMOY009243"/>
<dbReference type="EnsemblMetazoa" id="GMOY009243-RA">
    <property type="protein sequence ID" value="GMOY009243-PA"/>
    <property type="gene ID" value="GMOY009243"/>
</dbReference>
<name>A0A1B0G7F0_GLOMM</name>
<dbReference type="EMBL" id="CCAG010021567">
    <property type="status" value="NOT_ANNOTATED_CDS"/>
    <property type="molecule type" value="Genomic_DNA"/>
</dbReference>
<evidence type="ECO:0000313" key="3">
    <source>
        <dbReference type="Proteomes" id="UP000092444"/>
    </source>
</evidence>
<proteinExistence type="predicted"/>
<dbReference type="AlphaFoldDB" id="A0A1B0G7F0"/>